<proteinExistence type="predicted"/>
<dbReference type="EMBL" id="EQ999978">
    <property type="protein sequence ID" value="EEQ90824.1"/>
    <property type="molecule type" value="Genomic_DNA"/>
</dbReference>
<keyword evidence="3" id="KW-1185">Reference proteome</keyword>
<dbReference type="Proteomes" id="UP000002039">
    <property type="component" value="Unassembled WGS sequence"/>
</dbReference>
<evidence type="ECO:0000313" key="2">
    <source>
        <dbReference type="EMBL" id="EEQ90824.1"/>
    </source>
</evidence>
<evidence type="ECO:0000313" key="3">
    <source>
        <dbReference type="Proteomes" id="UP000002039"/>
    </source>
</evidence>
<accession>A0ABP2F240</accession>
<dbReference type="RefSeq" id="XP_045277486.1">
    <property type="nucleotide sequence ID" value="XM_045421659.1"/>
</dbReference>
<evidence type="ECO:0000256" key="1">
    <source>
        <dbReference type="SAM" id="SignalP"/>
    </source>
</evidence>
<sequence length="109" mass="11766">MQILSIFLATTATYFTVTQAATTGMLIADAAADCGPKGCHDCDPGCKTPPFKCPPGEQVRRYPPLSMFIGLFSKLSGPNLDLKAGIRWETPSVLGRHHAARQYPIRGSE</sequence>
<reference evidence="3" key="1">
    <citation type="journal article" date="2015" name="PLoS Genet.">
        <title>The dynamic genome and transcriptome of the human fungal pathogen Blastomyces and close relative Emmonsia.</title>
        <authorList>
            <person name="Munoz J.F."/>
            <person name="Gauthier G.M."/>
            <person name="Desjardins C.A."/>
            <person name="Gallo J.E."/>
            <person name="Holder J."/>
            <person name="Sullivan T.D."/>
            <person name="Marty A.J."/>
            <person name="Carmen J.C."/>
            <person name="Chen Z."/>
            <person name="Ding L."/>
            <person name="Gujja S."/>
            <person name="Magrini V."/>
            <person name="Misas E."/>
            <person name="Mitreva M."/>
            <person name="Priest M."/>
            <person name="Saif S."/>
            <person name="Whiston E.A."/>
            <person name="Young S."/>
            <person name="Zeng Q."/>
            <person name="Goldman W.E."/>
            <person name="Mardis E.R."/>
            <person name="Taylor J.W."/>
            <person name="McEwen J.G."/>
            <person name="Clay O.K."/>
            <person name="Klein B.S."/>
            <person name="Cuomo C.A."/>
        </authorList>
    </citation>
    <scope>NUCLEOTIDE SEQUENCE [LARGE SCALE GENOMIC DNA]</scope>
    <source>
        <strain evidence="3">ER-3 / ATCC MYA-2586</strain>
    </source>
</reference>
<feature type="signal peptide" evidence="1">
    <location>
        <begin position="1"/>
        <end position="20"/>
    </location>
</feature>
<name>A0ABP2F240_AJEDR</name>
<dbReference type="GeneID" id="69027894"/>
<gene>
    <name evidence="2" type="ORF">BDCG_05944</name>
</gene>
<keyword evidence="1" id="KW-0732">Signal</keyword>
<organism evidence="2 3">
    <name type="scientific">Ajellomyces dermatitidis (strain ER-3 / ATCC MYA-2586)</name>
    <name type="common">Blastomyces dermatitidis</name>
    <dbReference type="NCBI Taxonomy" id="559297"/>
    <lineage>
        <taxon>Eukaryota</taxon>
        <taxon>Fungi</taxon>
        <taxon>Dikarya</taxon>
        <taxon>Ascomycota</taxon>
        <taxon>Pezizomycotina</taxon>
        <taxon>Eurotiomycetes</taxon>
        <taxon>Eurotiomycetidae</taxon>
        <taxon>Onygenales</taxon>
        <taxon>Ajellomycetaceae</taxon>
        <taxon>Blastomyces</taxon>
    </lineage>
</organism>
<feature type="chain" id="PRO_5046728139" evidence="1">
    <location>
        <begin position="21"/>
        <end position="109"/>
    </location>
</feature>
<protein>
    <submittedName>
        <fullName evidence="2">Uncharacterized protein</fullName>
    </submittedName>
</protein>